<dbReference type="GO" id="GO:0046961">
    <property type="term" value="F:proton-transporting ATPase activity, rotational mechanism"/>
    <property type="evidence" value="ECO:0007669"/>
    <property type="project" value="TreeGrafter"/>
</dbReference>
<dbReference type="EMBL" id="MWWU01000001">
    <property type="protein sequence ID" value="OZG56725.1"/>
    <property type="molecule type" value="Genomic_DNA"/>
</dbReference>
<proteinExistence type="inferred from homology"/>
<dbReference type="CDD" id="cd06503">
    <property type="entry name" value="ATP-synt_Fo_b"/>
    <property type="match status" value="1"/>
</dbReference>
<accession>A0A261FCF3</accession>
<keyword evidence="18" id="KW-1185">Reference proteome</keyword>
<evidence type="ECO:0000256" key="5">
    <source>
        <dbReference type="ARBA" id="ARBA00022547"/>
    </source>
</evidence>
<evidence type="ECO:0000256" key="13">
    <source>
        <dbReference type="ARBA" id="ARBA00025830"/>
    </source>
</evidence>
<sequence>MLTQAASGIDLFLPETYDIVWSLVILAILIFFFAKFFMPKMNKVLDERAQRIQGRMDQAEQVQKEAEELKSEYEQRLANAKSEASHIREDARAEASHIREDARSKADSAAKQITANAQKAVEAQKLQAMNALRDELGQMATELASKIVAQHLENDQAQSDMIDSLLDSMEKDQDSAQTSTNSTNNQ</sequence>
<dbReference type="InterPro" id="IPR002146">
    <property type="entry name" value="ATP_synth_b/b'su_bac/chlpt"/>
</dbReference>
<keyword evidence="7 14" id="KW-0375">Hydrogen ion transport</keyword>
<feature type="region of interest" description="Disordered" evidence="16">
    <location>
        <begin position="80"/>
        <end position="104"/>
    </location>
</feature>
<keyword evidence="3 14" id="KW-0813">Transport</keyword>
<comment type="function">
    <text evidence="12 14">F(1)F(0) ATP synthase produces ATP from ADP in the presence of a proton or sodium gradient. F-type ATPases consist of two structural domains, F(1) containing the extramembraneous catalytic core and F(0) containing the membrane proton channel, linked together by a central stalk and a peripheral stalk. During catalysis, ATP synthesis in the catalytic domain of F(1) is coupled via a rotary mechanism of the central stalk subunits to proton translocation.</text>
</comment>
<evidence type="ECO:0000256" key="8">
    <source>
        <dbReference type="ARBA" id="ARBA00022989"/>
    </source>
</evidence>
<keyword evidence="9 14" id="KW-0406">Ion transport</keyword>
<evidence type="ECO:0000256" key="7">
    <source>
        <dbReference type="ARBA" id="ARBA00022781"/>
    </source>
</evidence>
<gene>
    <name evidence="14" type="primary">atpF</name>
    <name evidence="17" type="ORF">AEAE_0034</name>
</gene>
<dbReference type="SUPFAM" id="SSF81573">
    <property type="entry name" value="F1F0 ATP synthase subunit B, membrane domain"/>
    <property type="match status" value="1"/>
</dbReference>
<dbReference type="InterPro" id="IPR028987">
    <property type="entry name" value="ATP_synth_B-like_membr_sf"/>
</dbReference>
<dbReference type="Gene3D" id="1.20.5.620">
    <property type="entry name" value="F1F0 ATP synthase subunit B, membrane domain"/>
    <property type="match status" value="1"/>
</dbReference>
<comment type="subunit">
    <text evidence="13 14">F-type ATPases have 2 components, F(1) - the catalytic core - and F(0) - the membrane proton channel. F(1) has five subunits: alpha(3), beta(3), gamma(1), delta(1), epsilon(1). F(0) has three main subunits: a(1), b(2) and c(10-14). The alpha and beta chains form an alternating ring which encloses part of the gamma chain. F(1) is attached to F(0) by a central stalk formed by the gamma and epsilon chains, while a peripheral stalk is formed by the delta and b chains.</text>
</comment>
<evidence type="ECO:0000256" key="2">
    <source>
        <dbReference type="ARBA" id="ARBA00005513"/>
    </source>
</evidence>
<protein>
    <recommendedName>
        <fullName evidence="14">ATP synthase subunit b</fullName>
    </recommendedName>
    <alternativeName>
        <fullName evidence="14">ATP synthase F(0) sector subunit b</fullName>
    </alternativeName>
    <alternativeName>
        <fullName evidence="14">ATPase subunit I</fullName>
    </alternativeName>
    <alternativeName>
        <fullName evidence="14">F-type ATPase subunit b</fullName>
        <shortName evidence="14">F-ATPase subunit b</shortName>
    </alternativeName>
</protein>
<name>A0A261FCF3_9BIFI</name>
<feature type="compositionally biased region" description="Basic and acidic residues" evidence="16">
    <location>
        <begin position="83"/>
        <end position="104"/>
    </location>
</feature>
<keyword evidence="11 14" id="KW-0066">ATP synthesis</keyword>
<comment type="caution">
    <text evidence="17">The sequence shown here is derived from an EMBL/GenBank/DDBJ whole genome shotgun (WGS) entry which is preliminary data.</text>
</comment>
<evidence type="ECO:0000256" key="9">
    <source>
        <dbReference type="ARBA" id="ARBA00023065"/>
    </source>
</evidence>
<evidence type="ECO:0000256" key="14">
    <source>
        <dbReference type="HAMAP-Rule" id="MF_01398"/>
    </source>
</evidence>
<evidence type="ECO:0000256" key="4">
    <source>
        <dbReference type="ARBA" id="ARBA00022475"/>
    </source>
</evidence>
<reference evidence="17 18" key="1">
    <citation type="journal article" date="2017" name="BMC Genomics">
        <title>Comparative genomic and phylogenomic analyses of the Bifidobacteriaceae family.</title>
        <authorList>
            <person name="Lugli G.A."/>
            <person name="Milani C."/>
            <person name="Turroni F."/>
            <person name="Duranti S."/>
            <person name="Mancabelli L."/>
            <person name="Mangifesta M."/>
            <person name="Ferrario C."/>
            <person name="Modesto M."/>
            <person name="Mattarelli P."/>
            <person name="Jiri K."/>
            <person name="van Sinderen D."/>
            <person name="Ventura M."/>
        </authorList>
    </citation>
    <scope>NUCLEOTIDE SEQUENCE [LARGE SCALE GENOMIC DNA]</scope>
    <source>
        <strain evidence="17 18">LMG 21773</strain>
    </source>
</reference>
<dbReference type="GO" id="GO:0005886">
    <property type="term" value="C:plasma membrane"/>
    <property type="evidence" value="ECO:0007669"/>
    <property type="project" value="UniProtKB-SubCell"/>
</dbReference>
<evidence type="ECO:0000313" key="17">
    <source>
        <dbReference type="EMBL" id="OZG56725.1"/>
    </source>
</evidence>
<keyword evidence="6 14" id="KW-0812">Transmembrane</keyword>
<organism evidence="17 18">
    <name type="scientific">Aeriscardovia aeriphila</name>
    <dbReference type="NCBI Taxonomy" id="218139"/>
    <lineage>
        <taxon>Bacteria</taxon>
        <taxon>Bacillati</taxon>
        <taxon>Actinomycetota</taxon>
        <taxon>Actinomycetes</taxon>
        <taxon>Bifidobacteriales</taxon>
        <taxon>Bifidobacteriaceae</taxon>
        <taxon>Aeriscardovia</taxon>
    </lineage>
</organism>
<feature type="region of interest" description="Disordered" evidence="16">
    <location>
        <begin position="158"/>
        <end position="186"/>
    </location>
</feature>
<evidence type="ECO:0000313" key="18">
    <source>
        <dbReference type="Proteomes" id="UP000228976"/>
    </source>
</evidence>
<evidence type="ECO:0000256" key="1">
    <source>
        <dbReference type="ARBA" id="ARBA00004162"/>
    </source>
</evidence>
<dbReference type="Pfam" id="PF00430">
    <property type="entry name" value="ATP-synt_B"/>
    <property type="match status" value="1"/>
</dbReference>
<keyword evidence="10 14" id="KW-0472">Membrane</keyword>
<evidence type="ECO:0000256" key="11">
    <source>
        <dbReference type="ARBA" id="ARBA00023310"/>
    </source>
</evidence>
<comment type="similarity">
    <text evidence="2 14 15">Belongs to the ATPase B chain family.</text>
</comment>
<feature type="compositionally biased region" description="Polar residues" evidence="16">
    <location>
        <begin position="175"/>
        <end position="186"/>
    </location>
</feature>
<keyword evidence="5 14" id="KW-0138">CF(0)</keyword>
<dbReference type="GO" id="GO:0046933">
    <property type="term" value="F:proton-transporting ATP synthase activity, rotational mechanism"/>
    <property type="evidence" value="ECO:0007669"/>
    <property type="project" value="UniProtKB-UniRule"/>
</dbReference>
<dbReference type="NCBIfam" id="TIGR01144">
    <property type="entry name" value="ATP_synt_b"/>
    <property type="match status" value="1"/>
</dbReference>
<dbReference type="PANTHER" id="PTHR33445">
    <property type="entry name" value="ATP SYNTHASE SUBUNIT B', CHLOROPLASTIC"/>
    <property type="match status" value="1"/>
</dbReference>
<evidence type="ECO:0000256" key="10">
    <source>
        <dbReference type="ARBA" id="ARBA00023136"/>
    </source>
</evidence>
<dbReference type="HAMAP" id="MF_01398">
    <property type="entry name" value="ATP_synth_b_bprime"/>
    <property type="match status" value="1"/>
</dbReference>
<dbReference type="PANTHER" id="PTHR33445:SF1">
    <property type="entry name" value="ATP SYNTHASE SUBUNIT B"/>
    <property type="match status" value="1"/>
</dbReference>
<keyword evidence="4 14" id="KW-1003">Cell membrane</keyword>
<comment type="subcellular location">
    <subcellularLocation>
        <location evidence="1 14">Cell membrane</location>
        <topology evidence="1 14">Single-pass membrane protein</topology>
    </subcellularLocation>
</comment>
<comment type="function">
    <text evidence="14">Component of the F(0) channel, it forms part of the peripheral stalk, linking F(1) to F(0).</text>
</comment>
<dbReference type="InterPro" id="IPR050059">
    <property type="entry name" value="ATP_synthase_B_chain"/>
</dbReference>
<dbReference type="NCBIfam" id="NF004412">
    <property type="entry name" value="PRK05759.1-3"/>
    <property type="match status" value="1"/>
</dbReference>
<dbReference type="InterPro" id="IPR005864">
    <property type="entry name" value="ATP_synth_F0_bsu_bac"/>
</dbReference>
<evidence type="ECO:0000256" key="12">
    <source>
        <dbReference type="ARBA" id="ARBA00025198"/>
    </source>
</evidence>
<keyword evidence="8 14" id="KW-1133">Transmembrane helix</keyword>
<dbReference type="GO" id="GO:0045259">
    <property type="term" value="C:proton-transporting ATP synthase complex"/>
    <property type="evidence" value="ECO:0007669"/>
    <property type="project" value="UniProtKB-KW"/>
</dbReference>
<evidence type="ECO:0000256" key="6">
    <source>
        <dbReference type="ARBA" id="ARBA00022692"/>
    </source>
</evidence>
<feature type="transmembrane region" description="Helical" evidence="14">
    <location>
        <begin position="19"/>
        <end position="38"/>
    </location>
</feature>
<evidence type="ECO:0000256" key="3">
    <source>
        <dbReference type="ARBA" id="ARBA00022448"/>
    </source>
</evidence>
<dbReference type="AlphaFoldDB" id="A0A261FCF3"/>
<evidence type="ECO:0000256" key="16">
    <source>
        <dbReference type="SAM" id="MobiDB-lite"/>
    </source>
</evidence>
<evidence type="ECO:0000256" key="15">
    <source>
        <dbReference type="RuleBase" id="RU003848"/>
    </source>
</evidence>
<dbReference type="Proteomes" id="UP000228976">
    <property type="component" value="Unassembled WGS sequence"/>
</dbReference>